<feature type="domain" description="Potassium channel" evidence="11">
    <location>
        <begin position="401"/>
        <end position="472"/>
    </location>
</feature>
<dbReference type="Proteomes" id="UP000590412">
    <property type="component" value="Unassembled WGS sequence"/>
</dbReference>
<dbReference type="InterPro" id="IPR003280">
    <property type="entry name" value="2pore_dom_K_chnl"/>
</dbReference>
<dbReference type="SUPFAM" id="SSF81324">
    <property type="entry name" value="Voltage-gated potassium channels"/>
    <property type="match status" value="2"/>
</dbReference>
<dbReference type="Gene3D" id="1.10.287.70">
    <property type="match status" value="2"/>
</dbReference>
<evidence type="ECO:0000256" key="10">
    <source>
        <dbReference type="SAM" id="Phobius"/>
    </source>
</evidence>
<dbReference type="GO" id="GO:0022841">
    <property type="term" value="F:potassium ion leak channel activity"/>
    <property type="evidence" value="ECO:0007669"/>
    <property type="project" value="TreeGrafter"/>
</dbReference>
<feature type="transmembrane region" description="Helical" evidence="10">
    <location>
        <begin position="448"/>
        <end position="469"/>
    </location>
</feature>
<comment type="subcellular location">
    <subcellularLocation>
        <location evidence="1">Membrane</location>
        <topology evidence="1">Multi-pass membrane protein</topology>
    </subcellularLocation>
</comment>
<dbReference type="GO" id="GO:0005886">
    <property type="term" value="C:plasma membrane"/>
    <property type="evidence" value="ECO:0007669"/>
    <property type="project" value="TreeGrafter"/>
</dbReference>
<feature type="transmembrane region" description="Helical" evidence="10">
    <location>
        <begin position="392"/>
        <end position="412"/>
    </location>
</feature>
<evidence type="ECO:0000313" key="13">
    <source>
        <dbReference type="Proteomes" id="UP000590412"/>
    </source>
</evidence>
<accession>A0A8X7NIG7</accession>
<dbReference type="EMBL" id="JABWAB010000007">
    <property type="protein sequence ID" value="KAF6047136.1"/>
    <property type="molecule type" value="Genomic_DNA"/>
</dbReference>
<evidence type="ECO:0000259" key="11">
    <source>
        <dbReference type="Pfam" id="PF07885"/>
    </source>
</evidence>
<feature type="transmembrane region" description="Helical" evidence="10">
    <location>
        <begin position="181"/>
        <end position="205"/>
    </location>
</feature>
<feature type="transmembrane region" description="Helical" evidence="10">
    <location>
        <begin position="217"/>
        <end position="239"/>
    </location>
</feature>
<feature type="transmembrane region" description="Helical" evidence="10">
    <location>
        <begin position="98"/>
        <end position="128"/>
    </location>
</feature>
<feature type="region of interest" description="Disordered" evidence="9">
    <location>
        <begin position="554"/>
        <end position="575"/>
    </location>
</feature>
<feature type="transmembrane region" description="Helical" evidence="10">
    <location>
        <begin position="289"/>
        <end position="306"/>
    </location>
</feature>
<evidence type="ECO:0000256" key="1">
    <source>
        <dbReference type="ARBA" id="ARBA00004141"/>
    </source>
</evidence>
<organism evidence="12 13">
    <name type="scientific">Candida parapsilosis</name>
    <name type="common">Yeast</name>
    <dbReference type="NCBI Taxonomy" id="5480"/>
    <lineage>
        <taxon>Eukaryota</taxon>
        <taxon>Fungi</taxon>
        <taxon>Dikarya</taxon>
        <taxon>Ascomycota</taxon>
        <taxon>Saccharomycotina</taxon>
        <taxon>Pichiomycetes</taxon>
        <taxon>Debaryomycetaceae</taxon>
        <taxon>Candida/Lodderomyces clade</taxon>
        <taxon>Candida</taxon>
    </lineage>
</organism>
<keyword evidence="2 8" id="KW-0813">Transport</keyword>
<evidence type="ECO:0000313" key="12">
    <source>
        <dbReference type="EMBL" id="KAF6047136.1"/>
    </source>
</evidence>
<keyword evidence="7 8" id="KW-0407">Ion channel</keyword>
<evidence type="ECO:0000256" key="6">
    <source>
        <dbReference type="ARBA" id="ARBA00023136"/>
    </source>
</evidence>
<evidence type="ECO:0000256" key="9">
    <source>
        <dbReference type="SAM" id="MobiDB-lite"/>
    </source>
</evidence>
<feature type="transmembrane region" description="Helical" evidence="10">
    <location>
        <begin position="312"/>
        <end position="334"/>
    </location>
</feature>
<dbReference type="Pfam" id="PF07885">
    <property type="entry name" value="Ion_trans_2"/>
    <property type="match status" value="2"/>
</dbReference>
<feature type="transmembrane region" description="Helical" evidence="10">
    <location>
        <begin position="148"/>
        <end position="169"/>
    </location>
</feature>
<evidence type="ECO:0000256" key="3">
    <source>
        <dbReference type="ARBA" id="ARBA00022692"/>
    </source>
</evidence>
<sequence>MFDGSKSSSTSSFKDAFKRASSSLRPQPLNDKRAIESIQRYQDILSPILINRYQTPRPNEDSFAEPRRKVTPIAIKHSLDIPLESILNLYVRPGEPHFVMWFLISSYFPLIAACLGPLSNMISIIALIEHWRVDVKTGYYHPDPHKVVVLNALSLALGLVGNISLLMNFSRSVKYLITQCISIFSWFCACMFLVAGILITNYQALDDFINIQRSEGFYFACFTAAYYFLCMSILLINFAGYRLNKYPPTFNLDQKQRTLMVYTIMFSAWSVAGAVALTHLIKEISYGSALYYCTVSILTIGLGDIIPKTSGAKVVVLIFSLVGVLIMGLIVATLRSVILSSAAPAVFWNDTEIQRRRYVDKLMTMNKAITPEEAFHKIRRIRNQVKTVRTNIGLLMTVLVFLGFWLLGGMIFHFIEGWSYFHSIYFCFLCLLTIGYGDYAPKTSLGRVFFISWAISAVPLMTILVSNVGDELYDTSNQLSEWFSKWMFSPDNAYEEKKAIKREIKEECGDDVTVNSTILAEELRNDLDLTLREYGDDAEANSWKVEDEIEHEISDLDGSESTTGAANASMKTQETTQSFKLRKVQRKISNRARRHLEVLKYLEKLKPLISDCVTNPMKKYSLKQWHEFFEILELDETPKEVEETSKYDGFWLGDYSPLRLPLKEPNFMVLKVYNKIEETVARLIDEEIDDLKMMNNQDEGVEIEPPAASDRKVQFEK</sequence>
<dbReference type="PANTHER" id="PTHR11003">
    <property type="entry name" value="POTASSIUM CHANNEL, SUBFAMILY K"/>
    <property type="match status" value="1"/>
</dbReference>
<dbReference type="AlphaFoldDB" id="A0A8X7NIG7"/>
<feature type="transmembrane region" description="Helical" evidence="10">
    <location>
        <begin position="259"/>
        <end position="277"/>
    </location>
</feature>
<dbReference type="GO" id="GO:0030322">
    <property type="term" value="P:stabilization of membrane potential"/>
    <property type="evidence" value="ECO:0007669"/>
    <property type="project" value="TreeGrafter"/>
</dbReference>
<proteinExistence type="inferred from homology"/>
<evidence type="ECO:0000256" key="8">
    <source>
        <dbReference type="RuleBase" id="RU003857"/>
    </source>
</evidence>
<keyword evidence="6 10" id="KW-0472">Membrane</keyword>
<evidence type="ECO:0000256" key="4">
    <source>
        <dbReference type="ARBA" id="ARBA00022989"/>
    </source>
</evidence>
<name>A0A8X7NIG7_CANPA</name>
<reference evidence="12" key="1">
    <citation type="submission" date="2020-03" db="EMBL/GenBank/DDBJ databases">
        <title>FDA dAtabase for Regulatory Grade micrObial Sequences (FDA-ARGOS): Supporting development and validation of Infectious Disease Dx tests.</title>
        <authorList>
            <person name="Campos J."/>
            <person name="Goldberg B."/>
            <person name="Tallon L."/>
            <person name="Sadzewicz L."/>
            <person name="Vavikolanu K."/>
            <person name="Mehta A."/>
            <person name="Aluvathingal J."/>
            <person name="Nadendla S."/>
            <person name="Nandy P."/>
            <person name="Geyer C."/>
            <person name="Yan Y."/>
            <person name="Sichtig H."/>
        </authorList>
    </citation>
    <scope>NUCLEOTIDE SEQUENCE [LARGE SCALE GENOMIC DNA]</scope>
    <source>
        <strain evidence="12">FDAARGOS_652</strain>
    </source>
</reference>
<feature type="region of interest" description="Disordered" evidence="9">
    <location>
        <begin position="697"/>
        <end position="717"/>
    </location>
</feature>
<protein>
    <submittedName>
        <fullName evidence="12">Ion channel family protein</fullName>
    </submittedName>
</protein>
<feature type="transmembrane region" description="Helical" evidence="10">
    <location>
        <begin position="418"/>
        <end position="436"/>
    </location>
</feature>
<keyword evidence="5 8" id="KW-0406">Ion transport</keyword>
<feature type="domain" description="Potassium channel" evidence="11">
    <location>
        <begin position="265"/>
        <end position="338"/>
    </location>
</feature>
<dbReference type="OrthoDB" id="297496at2759"/>
<dbReference type="PRINTS" id="PR01333">
    <property type="entry name" value="2POREKCHANEL"/>
</dbReference>
<gene>
    <name evidence="12" type="ORF">FOB60_004672</name>
</gene>
<evidence type="ECO:0000256" key="7">
    <source>
        <dbReference type="ARBA" id="ARBA00023303"/>
    </source>
</evidence>
<dbReference type="GO" id="GO:0015271">
    <property type="term" value="F:outward rectifier potassium channel activity"/>
    <property type="evidence" value="ECO:0007669"/>
    <property type="project" value="TreeGrafter"/>
</dbReference>
<evidence type="ECO:0000256" key="5">
    <source>
        <dbReference type="ARBA" id="ARBA00023065"/>
    </source>
</evidence>
<dbReference type="PANTHER" id="PTHR11003:SF342">
    <property type="entry name" value="OUTWARD-RECTIFIER POTASSIUM CHANNEL TOK1"/>
    <property type="match status" value="1"/>
</dbReference>
<dbReference type="InterPro" id="IPR013099">
    <property type="entry name" value="K_chnl_dom"/>
</dbReference>
<keyword evidence="3 8" id="KW-0812">Transmembrane</keyword>
<evidence type="ECO:0000256" key="2">
    <source>
        <dbReference type="ARBA" id="ARBA00022448"/>
    </source>
</evidence>
<keyword evidence="4 10" id="KW-1133">Transmembrane helix</keyword>
<feature type="compositionally biased region" description="Polar residues" evidence="9">
    <location>
        <begin position="559"/>
        <end position="575"/>
    </location>
</feature>
<comment type="caution">
    <text evidence="12">The sequence shown here is derived from an EMBL/GenBank/DDBJ whole genome shotgun (WGS) entry which is preliminary data.</text>
</comment>
<comment type="similarity">
    <text evidence="8">Belongs to the two pore domain potassium channel (TC 1.A.1.8) family.</text>
</comment>